<accession>A0A6J6SJH1</accession>
<protein>
    <submittedName>
        <fullName evidence="1">Unannotated protein</fullName>
    </submittedName>
</protein>
<evidence type="ECO:0000313" key="1">
    <source>
        <dbReference type="EMBL" id="CAB4734349.1"/>
    </source>
</evidence>
<reference evidence="1" key="1">
    <citation type="submission" date="2020-05" db="EMBL/GenBank/DDBJ databases">
        <authorList>
            <person name="Chiriac C."/>
            <person name="Salcher M."/>
            <person name="Ghai R."/>
            <person name="Kavagutti S V."/>
        </authorList>
    </citation>
    <scope>NUCLEOTIDE SEQUENCE</scope>
</reference>
<sequence length="303" mass="33346">MTSTDARHDRGSIVDLPAWLAGVGPREESVHIARTHVFAETSTDTDYICSTISHDVYFGVPVRTREGNLIPDGTVLTTYDQVRGYYEGRAGSYVVLASAQLKSISTNWYLFNESAATLRGTGMIGHVDATDREWVVNSAVLFPTAPDGIRGEVCVTRYPFIDIVTNDVESPVPPTDPRTYLPLREIEHCALLDRFLSGLRAHDPARIAAELRPSHSMAVRLDDIAGHQRVFTATTGADAESAFAQMFGDVRDLLLVTRLATDWYVFAEYLGQLPDGSIRRLALTHPVENGQLTGTFGYGRDEA</sequence>
<gene>
    <name evidence="1" type="ORF">UFOPK2754_00707</name>
</gene>
<dbReference type="AlphaFoldDB" id="A0A6J6SJH1"/>
<dbReference type="EMBL" id="CAEZYR010000018">
    <property type="protein sequence ID" value="CAB4734349.1"/>
    <property type="molecule type" value="Genomic_DNA"/>
</dbReference>
<proteinExistence type="predicted"/>
<name>A0A6J6SJH1_9ZZZZ</name>
<organism evidence="1">
    <name type="scientific">freshwater metagenome</name>
    <dbReference type="NCBI Taxonomy" id="449393"/>
    <lineage>
        <taxon>unclassified sequences</taxon>
        <taxon>metagenomes</taxon>
        <taxon>ecological metagenomes</taxon>
    </lineage>
</organism>